<dbReference type="Pfam" id="PF26293">
    <property type="entry name" value="DUF7855_C"/>
    <property type="match status" value="1"/>
</dbReference>
<protein>
    <submittedName>
        <fullName evidence="3">Uncharacterized protein</fullName>
    </submittedName>
</protein>
<dbReference type="InterPro" id="IPR058577">
    <property type="entry name" value="DUF7855_C"/>
</dbReference>
<dbReference type="RefSeq" id="WP_089384929.1">
    <property type="nucleotide sequence ID" value="NZ_FZNQ01000009.1"/>
</dbReference>
<dbReference type="InterPro" id="IPR057177">
    <property type="entry name" value="DUF7855_N"/>
</dbReference>
<evidence type="ECO:0000313" key="4">
    <source>
        <dbReference type="Proteomes" id="UP000198397"/>
    </source>
</evidence>
<gene>
    <name evidence="3" type="ORF">SAMN06264855_109104</name>
</gene>
<proteinExistence type="predicted"/>
<evidence type="ECO:0000259" key="1">
    <source>
        <dbReference type="Pfam" id="PF25253"/>
    </source>
</evidence>
<dbReference type="Pfam" id="PF25253">
    <property type="entry name" value="DUF7855"/>
    <property type="match status" value="1"/>
</dbReference>
<evidence type="ECO:0000313" key="3">
    <source>
        <dbReference type="EMBL" id="SNR49033.1"/>
    </source>
</evidence>
<dbReference type="OrthoDB" id="269514at2157"/>
<name>A0A238WRT8_HALVU</name>
<keyword evidence="4" id="KW-1185">Reference proteome</keyword>
<dbReference type="EMBL" id="FZNQ01000009">
    <property type="protein sequence ID" value="SNR49033.1"/>
    <property type="molecule type" value="Genomic_DNA"/>
</dbReference>
<accession>A0A238WRT8</accession>
<sequence length="112" mass="12463">MLLVVTYSTSARTGLRNTCRAHEDHVVRRFGRAALFEATAFGAFLALRLQETYGADVQIERTEPFNEFTDVDEAVVDAARAYANRETKATPYAAFAAGTEYPDPDELKGRKL</sequence>
<reference evidence="3 4" key="1">
    <citation type="submission" date="2017-06" db="EMBL/GenBank/DDBJ databases">
        <authorList>
            <person name="Kim H.J."/>
            <person name="Triplett B.A."/>
        </authorList>
    </citation>
    <scope>NUCLEOTIDE SEQUENCE [LARGE SCALE GENOMIC DNA]</scope>
    <source>
        <strain evidence="3 4">DSM 8800</strain>
    </source>
</reference>
<feature type="domain" description="DUF7855" evidence="1">
    <location>
        <begin position="1"/>
        <end position="64"/>
    </location>
</feature>
<feature type="domain" description="DUF7855" evidence="2">
    <location>
        <begin position="66"/>
        <end position="112"/>
    </location>
</feature>
<evidence type="ECO:0000259" key="2">
    <source>
        <dbReference type="Pfam" id="PF26293"/>
    </source>
</evidence>
<dbReference type="Proteomes" id="UP000198397">
    <property type="component" value="Unassembled WGS sequence"/>
</dbReference>
<organism evidence="3 4">
    <name type="scientific">Halorubrum vacuolatum</name>
    <name type="common">Natronobacterium vacuolatum</name>
    <dbReference type="NCBI Taxonomy" id="63740"/>
    <lineage>
        <taxon>Archaea</taxon>
        <taxon>Methanobacteriati</taxon>
        <taxon>Methanobacteriota</taxon>
        <taxon>Stenosarchaea group</taxon>
        <taxon>Halobacteria</taxon>
        <taxon>Halobacteriales</taxon>
        <taxon>Haloferacaceae</taxon>
        <taxon>Halorubrum</taxon>
    </lineage>
</organism>
<dbReference type="AlphaFoldDB" id="A0A238WRT8"/>